<feature type="domain" description="Histidine kinase/HSP90-like ATPase" evidence="11">
    <location>
        <begin position="307"/>
        <end position="396"/>
    </location>
</feature>
<keyword evidence="3" id="KW-0597">Phosphoprotein</keyword>
<evidence type="ECO:0000256" key="7">
    <source>
        <dbReference type="ARBA" id="ARBA00022840"/>
    </source>
</evidence>
<feature type="transmembrane region" description="Helical" evidence="10">
    <location>
        <begin position="76"/>
        <end position="100"/>
    </location>
</feature>
<dbReference type="PATRIC" id="fig|465820.4.peg.1301"/>
<dbReference type="OrthoDB" id="227596at2"/>
<dbReference type="Proteomes" id="UP000072763">
    <property type="component" value="Unassembled WGS sequence"/>
</dbReference>
<dbReference type="RefSeq" id="WP_058749409.1">
    <property type="nucleotide sequence ID" value="NZ_LDRC01000029.1"/>
</dbReference>
<dbReference type="GO" id="GO:0005524">
    <property type="term" value="F:ATP binding"/>
    <property type="evidence" value="ECO:0007669"/>
    <property type="project" value="UniProtKB-KW"/>
</dbReference>
<dbReference type="Pfam" id="PF07730">
    <property type="entry name" value="HisKA_3"/>
    <property type="match status" value="1"/>
</dbReference>
<keyword evidence="10" id="KW-1133">Transmembrane helix</keyword>
<proteinExistence type="predicted"/>
<sequence length="399" mass="41377">MTATVLPPVPLGRRVLAQSWRLVVAALAGLVVFGAVWSTLDGAQWSDARLGAALIVDVVVGVAALAVVPFRHRAPLLVGVLVIAGSTVSTLAVGAAVLALVSLVTRRRPLEIAIGSALFIVSSLFGEGLYPSEDSTPLWQTLIAAAVGTALLVAIGVAIGQRRALVQSLRERAALLERDQQLREDRAREQERAHLAREMHDVLGHRLSLVALHAGALEYRGRSLSPGETVEAAGVVRAEAHAALTELRDVLGVLRDPGDTAAVSGTAPPQPTLRDLPALLQEARASGALVTATVDDASAGAPDAVGRHAYRVVQEALTNARRHAPGQPVTVAVDVLGDPALRVRVSNPTAGPPLPDSPPSGGHGLRGLAERARLVGGTFSAGRDADGTHVVEAVLPWTA</sequence>
<dbReference type="GO" id="GO:0046983">
    <property type="term" value="F:protein dimerization activity"/>
    <property type="evidence" value="ECO:0007669"/>
    <property type="project" value="InterPro"/>
</dbReference>
<evidence type="ECO:0000256" key="10">
    <source>
        <dbReference type="SAM" id="Phobius"/>
    </source>
</evidence>
<evidence type="ECO:0000256" key="5">
    <source>
        <dbReference type="ARBA" id="ARBA00022741"/>
    </source>
</evidence>
<feature type="region of interest" description="Disordered" evidence="9">
    <location>
        <begin position="346"/>
        <end position="366"/>
    </location>
</feature>
<evidence type="ECO:0000256" key="9">
    <source>
        <dbReference type="SAM" id="MobiDB-lite"/>
    </source>
</evidence>
<name>A0A147DRX3_9MICO</name>
<dbReference type="GO" id="GO:0000155">
    <property type="term" value="F:phosphorelay sensor kinase activity"/>
    <property type="evidence" value="ECO:0007669"/>
    <property type="project" value="InterPro"/>
</dbReference>
<dbReference type="PANTHER" id="PTHR24421:SF10">
    <property type="entry name" value="NITRATE_NITRITE SENSOR PROTEIN NARQ"/>
    <property type="match status" value="1"/>
</dbReference>
<comment type="catalytic activity">
    <reaction evidence="1">
        <text>ATP + protein L-histidine = ADP + protein N-phospho-L-histidine.</text>
        <dbReference type="EC" id="2.7.13.3"/>
    </reaction>
</comment>
<feature type="transmembrane region" description="Helical" evidence="10">
    <location>
        <begin position="138"/>
        <end position="160"/>
    </location>
</feature>
<feature type="transmembrane region" description="Helical" evidence="10">
    <location>
        <begin position="112"/>
        <end position="132"/>
    </location>
</feature>
<evidence type="ECO:0000256" key="2">
    <source>
        <dbReference type="ARBA" id="ARBA00012438"/>
    </source>
</evidence>
<evidence type="ECO:0000256" key="3">
    <source>
        <dbReference type="ARBA" id="ARBA00022553"/>
    </source>
</evidence>
<gene>
    <name evidence="13" type="ORF">NS359_06170</name>
</gene>
<comment type="caution">
    <text evidence="13">The sequence shown here is derived from an EMBL/GenBank/DDBJ whole genome shotgun (WGS) entry which is preliminary data.</text>
</comment>
<dbReference type="InterPro" id="IPR036890">
    <property type="entry name" value="HATPase_C_sf"/>
</dbReference>
<evidence type="ECO:0000256" key="4">
    <source>
        <dbReference type="ARBA" id="ARBA00022679"/>
    </source>
</evidence>
<keyword evidence="10" id="KW-0812">Transmembrane</keyword>
<dbReference type="EMBL" id="LDRC01000029">
    <property type="protein sequence ID" value="KTR52498.1"/>
    <property type="molecule type" value="Genomic_DNA"/>
</dbReference>
<dbReference type="InterPro" id="IPR011712">
    <property type="entry name" value="Sig_transdc_His_kin_sub3_dim/P"/>
</dbReference>
<dbReference type="GO" id="GO:0016020">
    <property type="term" value="C:membrane"/>
    <property type="evidence" value="ECO:0007669"/>
    <property type="project" value="InterPro"/>
</dbReference>
<feature type="transmembrane region" description="Helical" evidence="10">
    <location>
        <begin position="52"/>
        <end position="70"/>
    </location>
</feature>
<keyword evidence="8" id="KW-0902">Two-component regulatory system</keyword>
<dbReference type="EC" id="2.7.13.3" evidence="2"/>
<dbReference type="InterPro" id="IPR050482">
    <property type="entry name" value="Sensor_HK_TwoCompSys"/>
</dbReference>
<keyword evidence="7" id="KW-0067">ATP-binding</keyword>
<dbReference type="STRING" id="465820.NS263_10770"/>
<keyword evidence="10" id="KW-0472">Membrane</keyword>
<keyword evidence="4" id="KW-0808">Transferase</keyword>
<dbReference type="Gene3D" id="3.30.565.10">
    <property type="entry name" value="Histidine kinase-like ATPase, C-terminal domain"/>
    <property type="match status" value="1"/>
</dbReference>
<dbReference type="AlphaFoldDB" id="A0A147DRX3"/>
<evidence type="ECO:0000256" key="1">
    <source>
        <dbReference type="ARBA" id="ARBA00000085"/>
    </source>
</evidence>
<reference evidence="13 14" key="1">
    <citation type="journal article" date="2016" name="Front. Microbiol.">
        <title>Genomic Resource of Rice Seed Associated Bacteria.</title>
        <authorList>
            <person name="Midha S."/>
            <person name="Bansal K."/>
            <person name="Sharma S."/>
            <person name="Kumar N."/>
            <person name="Patil P.P."/>
            <person name="Chaudhry V."/>
            <person name="Patil P.B."/>
        </authorList>
    </citation>
    <scope>NUCLEOTIDE SEQUENCE [LARGE SCALE GENOMIC DNA]</scope>
    <source>
        <strain evidence="13 14">NS359</strain>
    </source>
</reference>
<dbReference type="InterPro" id="IPR003594">
    <property type="entry name" value="HATPase_dom"/>
</dbReference>
<evidence type="ECO:0000259" key="12">
    <source>
        <dbReference type="Pfam" id="PF07730"/>
    </source>
</evidence>
<evidence type="ECO:0000256" key="6">
    <source>
        <dbReference type="ARBA" id="ARBA00022777"/>
    </source>
</evidence>
<dbReference type="SUPFAM" id="SSF55874">
    <property type="entry name" value="ATPase domain of HSP90 chaperone/DNA topoisomerase II/histidine kinase"/>
    <property type="match status" value="1"/>
</dbReference>
<keyword evidence="6" id="KW-0418">Kinase</keyword>
<dbReference type="Gene3D" id="1.20.5.1930">
    <property type="match status" value="1"/>
</dbReference>
<feature type="transmembrane region" description="Helical" evidence="10">
    <location>
        <begin position="20"/>
        <end position="40"/>
    </location>
</feature>
<evidence type="ECO:0000313" key="14">
    <source>
        <dbReference type="Proteomes" id="UP000072763"/>
    </source>
</evidence>
<evidence type="ECO:0000313" key="13">
    <source>
        <dbReference type="EMBL" id="KTR52498.1"/>
    </source>
</evidence>
<feature type="domain" description="Signal transduction histidine kinase subgroup 3 dimerisation and phosphoacceptor" evidence="12">
    <location>
        <begin position="191"/>
        <end position="258"/>
    </location>
</feature>
<dbReference type="CDD" id="cd16917">
    <property type="entry name" value="HATPase_UhpB-NarQ-NarX-like"/>
    <property type="match status" value="1"/>
</dbReference>
<dbReference type="Pfam" id="PF02518">
    <property type="entry name" value="HATPase_c"/>
    <property type="match status" value="1"/>
</dbReference>
<accession>A0A147DRX3</accession>
<evidence type="ECO:0000259" key="11">
    <source>
        <dbReference type="Pfam" id="PF02518"/>
    </source>
</evidence>
<protein>
    <recommendedName>
        <fullName evidence="2">histidine kinase</fullName>
        <ecNumber evidence="2">2.7.13.3</ecNumber>
    </recommendedName>
</protein>
<organism evidence="13 14">
    <name type="scientific">Curtobacterium oceanosedimentum</name>
    <dbReference type="NCBI Taxonomy" id="465820"/>
    <lineage>
        <taxon>Bacteria</taxon>
        <taxon>Bacillati</taxon>
        <taxon>Actinomycetota</taxon>
        <taxon>Actinomycetes</taxon>
        <taxon>Micrococcales</taxon>
        <taxon>Microbacteriaceae</taxon>
        <taxon>Curtobacterium</taxon>
    </lineage>
</organism>
<keyword evidence="5" id="KW-0547">Nucleotide-binding</keyword>
<evidence type="ECO:0000256" key="8">
    <source>
        <dbReference type="ARBA" id="ARBA00023012"/>
    </source>
</evidence>
<dbReference type="PANTHER" id="PTHR24421">
    <property type="entry name" value="NITRATE/NITRITE SENSOR PROTEIN NARX-RELATED"/>
    <property type="match status" value="1"/>
</dbReference>